<dbReference type="Gene3D" id="1.10.510.10">
    <property type="entry name" value="Transferase(Phosphotransferase) domain 1"/>
    <property type="match status" value="1"/>
</dbReference>
<evidence type="ECO:0000256" key="8">
    <source>
        <dbReference type="ARBA" id="ARBA00049299"/>
    </source>
</evidence>
<accession>A0ABN7W1K5</accession>
<name>A0ABN7W1K5_GIGMA</name>
<dbReference type="PANTHER" id="PTHR48013">
    <property type="entry name" value="DUAL SPECIFICITY MITOGEN-ACTIVATED PROTEIN KINASE KINASE 5-RELATED"/>
    <property type="match status" value="1"/>
</dbReference>
<comment type="catalytic activity">
    <reaction evidence="7">
        <text>L-seryl-[protein] + ATP = O-phospho-L-seryl-[protein] + ADP + H(+)</text>
        <dbReference type="Rhea" id="RHEA:17989"/>
        <dbReference type="Rhea" id="RHEA-COMP:9863"/>
        <dbReference type="Rhea" id="RHEA-COMP:11604"/>
        <dbReference type="ChEBI" id="CHEBI:15378"/>
        <dbReference type="ChEBI" id="CHEBI:29999"/>
        <dbReference type="ChEBI" id="CHEBI:30616"/>
        <dbReference type="ChEBI" id="CHEBI:83421"/>
        <dbReference type="ChEBI" id="CHEBI:456216"/>
        <dbReference type="EC" id="2.7.12.2"/>
    </reaction>
</comment>
<evidence type="ECO:0000256" key="3">
    <source>
        <dbReference type="ARBA" id="ARBA00022777"/>
    </source>
</evidence>
<evidence type="ECO:0000256" key="5">
    <source>
        <dbReference type="ARBA" id="ARBA00038035"/>
    </source>
</evidence>
<feature type="non-terminal residue" evidence="11">
    <location>
        <position position="309"/>
    </location>
</feature>
<keyword evidence="3" id="KW-0418">Kinase</keyword>
<dbReference type="InterPro" id="IPR000719">
    <property type="entry name" value="Prot_kinase_dom"/>
</dbReference>
<sequence length="309" mass="36661">MLQNISFVLRDLSVKLGNFGCAREIDANSRNLLRLLVDIIRWMAPELIKKYSNFQGNYEDINVYTFNYEMLSFGILLWELCYETLPYVKWNIKQVANHVLSDKRERILNGNLNNPADKEIQLEFNKIIQEALFNKRATGFDRKFSDFDDAEEAASMKRGYEVAIKYSKRFYAELSILRKLDTSPYILNFYGHIQLIDNRDVIIFEWAEHRSLKEFYDSSISEHVLKGKRERLLLEKFNNPDNENIQKKLTEIIDKKLTTTYPILLDDQIYNLSETNEYSNLLNEQIIKENFVILWEELEDMEKLFKGTL</sequence>
<proteinExistence type="inferred from homology"/>
<evidence type="ECO:0000256" key="6">
    <source>
        <dbReference type="ARBA" id="ARBA00038999"/>
    </source>
</evidence>
<evidence type="ECO:0000259" key="10">
    <source>
        <dbReference type="PROSITE" id="PS50011"/>
    </source>
</evidence>
<dbReference type="EC" id="2.7.12.2" evidence="6"/>
<keyword evidence="12" id="KW-1185">Reference proteome</keyword>
<dbReference type="PANTHER" id="PTHR48013:SF9">
    <property type="entry name" value="DUAL SPECIFICITY MITOGEN-ACTIVATED PROTEIN KINASE KINASE 5"/>
    <property type="match status" value="1"/>
</dbReference>
<comment type="catalytic activity">
    <reaction evidence="8">
        <text>L-threonyl-[protein] + ATP = O-phospho-L-threonyl-[protein] + ADP + H(+)</text>
        <dbReference type="Rhea" id="RHEA:46608"/>
        <dbReference type="Rhea" id="RHEA-COMP:11060"/>
        <dbReference type="Rhea" id="RHEA-COMP:11605"/>
        <dbReference type="ChEBI" id="CHEBI:15378"/>
        <dbReference type="ChEBI" id="CHEBI:30013"/>
        <dbReference type="ChEBI" id="CHEBI:30616"/>
        <dbReference type="ChEBI" id="CHEBI:61977"/>
        <dbReference type="ChEBI" id="CHEBI:456216"/>
        <dbReference type="EC" id="2.7.12.2"/>
    </reaction>
</comment>
<dbReference type="InterPro" id="IPR011009">
    <property type="entry name" value="Kinase-like_dom_sf"/>
</dbReference>
<dbReference type="InterPro" id="IPR001245">
    <property type="entry name" value="Ser-Thr/Tyr_kinase_cat_dom"/>
</dbReference>
<evidence type="ECO:0000256" key="4">
    <source>
        <dbReference type="ARBA" id="ARBA00022840"/>
    </source>
</evidence>
<keyword evidence="1" id="KW-0808">Transferase</keyword>
<evidence type="ECO:0000256" key="7">
    <source>
        <dbReference type="ARBA" id="ARBA00049014"/>
    </source>
</evidence>
<evidence type="ECO:0000256" key="2">
    <source>
        <dbReference type="ARBA" id="ARBA00022741"/>
    </source>
</evidence>
<dbReference type="Pfam" id="PF07714">
    <property type="entry name" value="PK_Tyr_Ser-Thr"/>
    <property type="match status" value="1"/>
</dbReference>
<dbReference type="Proteomes" id="UP000789901">
    <property type="component" value="Unassembled WGS sequence"/>
</dbReference>
<evidence type="ECO:0000313" key="12">
    <source>
        <dbReference type="Proteomes" id="UP000789901"/>
    </source>
</evidence>
<evidence type="ECO:0000256" key="9">
    <source>
        <dbReference type="ARBA" id="ARBA00051693"/>
    </source>
</evidence>
<comment type="similarity">
    <text evidence="5">Belongs to the protein kinase superfamily. STE Ser/Thr protein kinase family. MAP kinase kinase subfamily.</text>
</comment>
<gene>
    <name evidence="11" type="ORF">GMARGA_LOCUS25281</name>
</gene>
<evidence type="ECO:0000256" key="1">
    <source>
        <dbReference type="ARBA" id="ARBA00022679"/>
    </source>
</evidence>
<dbReference type="PROSITE" id="PS50011">
    <property type="entry name" value="PROTEIN_KINASE_DOM"/>
    <property type="match status" value="1"/>
</dbReference>
<comment type="catalytic activity">
    <reaction evidence="9">
        <text>L-tyrosyl-[protein] + ATP = O-phospho-L-tyrosyl-[protein] + ADP + H(+)</text>
        <dbReference type="Rhea" id="RHEA:10596"/>
        <dbReference type="Rhea" id="RHEA-COMP:10136"/>
        <dbReference type="Rhea" id="RHEA-COMP:20101"/>
        <dbReference type="ChEBI" id="CHEBI:15378"/>
        <dbReference type="ChEBI" id="CHEBI:30616"/>
        <dbReference type="ChEBI" id="CHEBI:46858"/>
        <dbReference type="ChEBI" id="CHEBI:61978"/>
        <dbReference type="ChEBI" id="CHEBI:456216"/>
        <dbReference type="EC" id="2.7.12.2"/>
    </reaction>
</comment>
<keyword evidence="2" id="KW-0547">Nucleotide-binding</keyword>
<dbReference type="SUPFAM" id="SSF56112">
    <property type="entry name" value="Protein kinase-like (PK-like)"/>
    <property type="match status" value="2"/>
</dbReference>
<dbReference type="EMBL" id="CAJVQB010027797">
    <property type="protein sequence ID" value="CAG8811192.1"/>
    <property type="molecule type" value="Genomic_DNA"/>
</dbReference>
<protein>
    <recommendedName>
        <fullName evidence="6">mitogen-activated protein kinase kinase</fullName>
        <ecNumber evidence="6">2.7.12.2</ecNumber>
    </recommendedName>
</protein>
<feature type="domain" description="Protein kinase" evidence="10">
    <location>
        <begin position="1"/>
        <end position="164"/>
    </location>
</feature>
<evidence type="ECO:0000313" key="11">
    <source>
        <dbReference type="EMBL" id="CAG8811192.1"/>
    </source>
</evidence>
<keyword evidence="4" id="KW-0067">ATP-binding</keyword>
<comment type="caution">
    <text evidence="11">The sequence shown here is derived from an EMBL/GenBank/DDBJ whole genome shotgun (WGS) entry which is preliminary data.</text>
</comment>
<reference evidence="11 12" key="1">
    <citation type="submission" date="2021-06" db="EMBL/GenBank/DDBJ databases">
        <authorList>
            <person name="Kallberg Y."/>
            <person name="Tangrot J."/>
            <person name="Rosling A."/>
        </authorList>
    </citation>
    <scope>NUCLEOTIDE SEQUENCE [LARGE SCALE GENOMIC DNA]</scope>
    <source>
        <strain evidence="11 12">120-4 pot B 10/14</strain>
    </source>
</reference>
<organism evidence="11 12">
    <name type="scientific">Gigaspora margarita</name>
    <dbReference type="NCBI Taxonomy" id="4874"/>
    <lineage>
        <taxon>Eukaryota</taxon>
        <taxon>Fungi</taxon>
        <taxon>Fungi incertae sedis</taxon>
        <taxon>Mucoromycota</taxon>
        <taxon>Glomeromycotina</taxon>
        <taxon>Glomeromycetes</taxon>
        <taxon>Diversisporales</taxon>
        <taxon>Gigasporaceae</taxon>
        <taxon>Gigaspora</taxon>
    </lineage>
</organism>